<dbReference type="Gene3D" id="1.10.10.60">
    <property type="entry name" value="Homeodomain-like"/>
    <property type="match status" value="2"/>
</dbReference>
<gene>
    <name evidence="9" type="ORF">IWQ60_003295</name>
</gene>
<feature type="compositionally biased region" description="Low complexity" evidence="5">
    <location>
        <begin position="294"/>
        <end position="304"/>
    </location>
</feature>
<evidence type="ECO:0000256" key="2">
    <source>
        <dbReference type="ARBA" id="ARBA00023125"/>
    </source>
</evidence>
<feature type="region of interest" description="Disordered" evidence="5">
    <location>
        <begin position="26"/>
        <end position="61"/>
    </location>
</feature>
<dbReference type="PANTHER" id="PTHR46621:SF1">
    <property type="entry name" value="SNRNA-ACTIVATING PROTEIN COMPLEX SUBUNIT 4"/>
    <property type="match status" value="1"/>
</dbReference>
<organism evidence="9 10">
    <name type="scientific">Tieghemiomyces parasiticus</name>
    <dbReference type="NCBI Taxonomy" id="78921"/>
    <lineage>
        <taxon>Eukaryota</taxon>
        <taxon>Fungi</taxon>
        <taxon>Fungi incertae sedis</taxon>
        <taxon>Zoopagomycota</taxon>
        <taxon>Kickxellomycotina</taxon>
        <taxon>Dimargaritomycetes</taxon>
        <taxon>Dimargaritales</taxon>
        <taxon>Dimargaritaceae</taxon>
        <taxon>Tieghemiomyces</taxon>
    </lineage>
</organism>
<evidence type="ECO:0000313" key="10">
    <source>
        <dbReference type="Proteomes" id="UP001150569"/>
    </source>
</evidence>
<dbReference type="CDD" id="cd00167">
    <property type="entry name" value="SANT"/>
    <property type="match status" value="2"/>
</dbReference>
<dbReference type="PANTHER" id="PTHR46621">
    <property type="entry name" value="SNRNA-ACTIVATING PROTEIN COMPLEX SUBUNIT 4"/>
    <property type="match status" value="1"/>
</dbReference>
<feature type="domain" description="Myb-like" evidence="6">
    <location>
        <begin position="148"/>
        <end position="193"/>
    </location>
</feature>
<evidence type="ECO:0000259" key="8">
    <source>
        <dbReference type="PROSITE" id="PS51294"/>
    </source>
</evidence>
<sequence length="418" mass="47538">MFPCRSVMWGRITNPLWLRPAPRRGQTIPVALPNSPARPLSQTRQTRNEEDAQLREHTKNHGMSDWAPITQVLANRSATECHRRVLAIADPGAKRRFLWSPKDDERLNELVEQYSRDFEAVVEHFPNCNVNAIRRRHDFINRPAENLKWNPEEIAKLREAAEQYGTESRWKDVAEAVGTRSAHQCYKRWYNLPFQGEKRGRWNFKRDIRMLMCVFDARPRLLLNNPVYFDLCDKYRRTFSDRPFFAAGEIPDQAPPGHSSVEAADLGEVVASPDPAHPATSKATGSPSAPPPRSASAGESSAKPADAEPAEEPLLLWHQIALKLDSQDPDHPYYCKKHFRLLLEGAELIARLTPEECGRLTRIMPHHGPAALERAQPGSGGRVNVSQVISLKRARKLIDVMSKYLDTDRPQGSEGWFR</sequence>
<dbReference type="PROSITE" id="PS51294">
    <property type="entry name" value="HTH_MYB"/>
    <property type="match status" value="1"/>
</dbReference>
<dbReference type="Proteomes" id="UP001150569">
    <property type="component" value="Unassembled WGS sequence"/>
</dbReference>
<dbReference type="EMBL" id="JANBPT010000138">
    <property type="protein sequence ID" value="KAJ1927040.1"/>
    <property type="molecule type" value="Genomic_DNA"/>
</dbReference>
<evidence type="ECO:0000256" key="3">
    <source>
        <dbReference type="ARBA" id="ARBA00023163"/>
    </source>
</evidence>
<dbReference type="GO" id="GO:0042795">
    <property type="term" value="P:snRNA transcription by RNA polymerase II"/>
    <property type="evidence" value="ECO:0007669"/>
    <property type="project" value="TreeGrafter"/>
</dbReference>
<name>A0A9W8A9V8_9FUNG</name>
<accession>A0A9W8A9V8</accession>
<dbReference type="PROSITE" id="PS51293">
    <property type="entry name" value="SANT"/>
    <property type="match status" value="1"/>
</dbReference>
<feature type="region of interest" description="Disordered" evidence="5">
    <location>
        <begin position="271"/>
        <end position="309"/>
    </location>
</feature>
<keyword evidence="4" id="KW-0539">Nucleus</keyword>
<reference evidence="9" key="1">
    <citation type="submission" date="2022-07" db="EMBL/GenBank/DDBJ databases">
        <title>Phylogenomic reconstructions and comparative analyses of Kickxellomycotina fungi.</title>
        <authorList>
            <person name="Reynolds N.K."/>
            <person name="Stajich J.E."/>
            <person name="Barry K."/>
            <person name="Grigoriev I.V."/>
            <person name="Crous P."/>
            <person name="Smith M.E."/>
        </authorList>
    </citation>
    <scope>NUCLEOTIDE SEQUENCE</scope>
    <source>
        <strain evidence="9">RSA 861</strain>
    </source>
</reference>
<dbReference type="Pfam" id="PF00249">
    <property type="entry name" value="Myb_DNA-binding"/>
    <property type="match status" value="1"/>
</dbReference>
<feature type="domain" description="Myb-like" evidence="6">
    <location>
        <begin position="49"/>
        <end position="84"/>
    </location>
</feature>
<dbReference type="GO" id="GO:0019185">
    <property type="term" value="C:snRNA-activating protein complex"/>
    <property type="evidence" value="ECO:0007669"/>
    <property type="project" value="TreeGrafter"/>
</dbReference>
<dbReference type="SUPFAM" id="SSF46689">
    <property type="entry name" value="Homeodomain-like"/>
    <property type="match status" value="2"/>
</dbReference>
<dbReference type="OrthoDB" id="2143914at2759"/>
<evidence type="ECO:0000313" key="9">
    <source>
        <dbReference type="EMBL" id="KAJ1927040.1"/>
    </source>
</evidence>
<evidence type="ECO:0000256" key="5">
    <source>
        <dbReference type="SAM" id="MobiDB-lite"/>
    </source>
</evidence>
<evidence type="ECO:0000259" key="7">
    <source>
        <dbReference type="PROSITE" id="PS51293"/>
    </source>
</evidence>
<comment type="caution">
    <text evidence="9">The sequence shown here is derived from an EMBL/GenBank/DDBJ whole genome shotgun (WGS) entry which is preliminary data.</text>
</comment>
<evidence type="ECO:0000256" key="4">
    <source>
        <dbReference type="ARBA" id="ARBA00023242"/>
    </source>
</evidence>
<dbReference type="InterPro" id="IPR001005">
    <property type="entry name" value="SANT/Myb"/>
</dbReference>
<dbReference type="GO" id="GO:0001006">
    <property type="term" value="F:RNA polymerase III type 3 promoter sequence-specific DNA binding"/>
    <property type="evidence" value="ECO:0007669"/>
    <property type="project" value="TreeGrafter"/>
</dbReference>
<dbReference type="InterPro" id="IPR017884">
    <property type="entry name" value="SANT_dom"/>
</dbReference>
<feature type="compositionally biased region" description="Basic and acidic residues" evidence="5">
    <location>
        <begin position="46"/>
        <end position="59"/>
    </location>
</feature>
<dbReference type="GO" id="GO:0000978">
    <property type="term" value="F:RNA polymerase II cis-regulatory region sequence-specific DNA binding"/>
    <property type="evidence" value="ECO:0007669"/>
    <property type="project" value="TreeGrafter"/>
</dbReference>
<dbReference type="SMART" id="SM00717">
    <property type="entry name" value="SANT"/>
    <property type="match status" value="3"/>
</dbReference>
<dbReference type="InterPro" id="IPR009057">
    <property type="entry name" value="Homeodomain-like_sf"/>
</dbReference>
<feature type="domain" description="HTH myb-type" evidence="8">
    <location>
        <begin position="148"/>
        <end position="197"/>
    </location>
</feature>
<dbReference type="GO" id="GO:0042796">
    <property type="term" value="P:snRNA transcription by RNA polymerase III"/>
    <property type="evidence" value="ECO:0007669"/>
    <property type="project" value="TreeGrafter"/>
</dbReference>
<keyword evidence="2" id="KW-0238">DNA-binding</keyword>
<keyword evidence="3" id="KW-0804">Transcription</keyword>
<dbReference type="InterPro" id="IPR017930">
    <property type="entry name" value="Myb_dom"/>
</dbReference>
<feature type="domain" description="SANT" evidence="7">
    <location>
        <begin position="144"/>
        <end position="197"/>
    </location>
</feature>
<dbReference type="InterPro" id="IPR051575">
    <property type="entry name" value="Myb-like_DNA-bd"/>
</dbReference>
<evidence type="ECO:0000256" key="1">
    <source>
        <dbReference type="ARBA" id="ARBA00023015"/>
    </source>
</evidence>
<dbReference type="AlphaFoldDB" id="A0A9W8A9V8"/>
<dbReference type="PROSITE" id="PS50090">
    <property type="entry name" value="MYB_LIKE"/>
    <property type="match status" value="2"/>
</dbReference>
<proteinExistence type="predicted"/>
<protein>
    <submittedName>
        <fullName evidence="9">Uncharacterized protein</fullName>
    </submittedName>
</protein>
<keyword evidence="1" id="KW-0805">Transcription regulation</keyword>
<keyword evidence="10" id="KW-1185">Reference proteome</keyword>
<evidence type="ECO:0000259" key="6">
    <source>
        <dbReference type="PROSITE" id="PS50090"/>
    </source>
</evidence>